<dbReference type="InterPro" id="IPR004572">
    <property type="entry name" value="Protoporphyrinogen_oxidase"/>
</dbReference>
<dbReference type="OrthoDB" id="9805195at2"/>
<dbReference type="EC" id="1.3.3.15" evidence="7"/>
<comment type="similarity">
    <text evidence="7">Belongs to the protoporphyrinogen/coproporphyrinogen oxidase family. Coproporphyrinogen III oxidase subfamily.</text>
</comment>
<keyword evidence="2 7" id="KW-0285">Flavoprotein</keyword>
<keyword evidence="10" id="KW-1185">Reference proteome</keyword>
<keyword evidence="5 7" id="KW-0560">Oxidoreductase</keyword>
<gene>
    <name evidence="9" type="primary">hemY</name>
    <name evidence="9" type="ORF">V22_22940</name>
</gene>
<dbReference type="InterPro" id="IPR050464">
    <property type="entry name" value="Zeta_carotene_desat/Oxidored"/>
</dbReference>
<reference evidence="9 10" key="1">
    <citation type="submission" date="2019-02" db="EMBL/GenBank/DDBJ databases">
        <title>Deep-cultivation of Planctomycetes and their phenomic and genomic characterization uncovers novel biology.</title>
        <authorList>
            <person name="Wiegand S."/>
            <person name="Jogler M."/>
            <person name="Boedeker C."/>
            <person name="Pinto D."/>
            <person name="Vollmers J."/>
            <person name="Rivas-Marin E."/>
            <person name="Kohn T."/>
            <person name="Peeters S.H."/>
            <person name="Heuer A."/>
            <person name="Rast P."/>
            <person name="Oberbeckmann S."/>
            <person name="Bunk B."/>
            <person name="Jeske O."/>
            <person name="Meyerdierks A."/>
            <person name="Storesund J.E."/>
            <person name="Kallscheuer N."/>
            <person name="Luecker S."/>
            <person name="Lage O.M."/>
            <person name="Pohl T."/>
            <person name="Merkel B.J."/>
            <person name="Hornburger P."/>
            <person name="Mueller R.-W."/>
            <person name="Bruemmer F."/>
            <person name="Labrenz M."/>
            <person name="Spormann A.M."/>
            <person name="Op den Camp H."/>
            <person name="Overmann J."/>
            <person name="Amann R."/>
            <person name="Jetten M.S.M."/>
            <person name="Mascher T."/>
            <person name="Medema M.H."/>
            <person name="Devos D.P."/>
            <person name="Kaster A.-K."/>
            <person name="Ovreas L."/>
            <person name="Rohde M."/>
            <person name="Galperin M.Y."/>
            <person name="Jogler C."/>
        </authorList>
    </citation>
    <scope>NUCLEOTIDE SEQUENCE [LARGE SCALE GENOMIC DNA]</scope>
    <source>
        <strain evidence="9 10">V22</strain>
    </source>
</reference>
<evidence type="ECO:0000313" key="9">
    <source>
        <dbReference type="EMBL" id="QDT65048.1"/>
    </source>
</evidence>
<dbReference type="Gene3D" id="3.50.50.60">
    <property type="entry name" value="FAD/NAD(P)-binding domain"/>
    <property type="match status" value="1"/>
</dbReference>
<dbReference type="Gene3D" id="1.10.3110.10">
    <property type="entry name" value="protoporphyrinogen ix oxidase, domain 3"/>
    <property type="match status" value="1"/>
</dbReference>
<comment type="function">
    <text evidence="7">Involved in coproporphyrin-dependent heme b biosynthesis. Catalyzes the oxidation of coproporphyrinogen III to coproporphyrin III.</text>
</comment>
<dbReference type="GO" id="GO:0005737">
    <property type="term" value="C:cytoplasm"/>
    <property type="evidence" value="ECO:0007669"/>
    <property type="project" value="UniProtKB-SubCell"/>
</dbReference>
<dbReference type="Proteomes" id="UP000319976">
    <property type="component" value="Chromosome"/>
</dbReference>
<proteinExistence type="inferred from homology"/>
<comment type="catalytic activity">
    <reaction evidence="7">
        <text>coproporphyrinogen III + 3 O2 = coproporphyrin III + 3 H2O2</text>
        <dbReference type="Rhea" id="RHEA:43436"/>
        <dbReference type="ChEBI" id="CHEBI:15379"/>
        <dbReference type="ChEBI" id="CHEBI:16240"/>
        <dbReference type="ChEBI" id="CHEBI:57309"/>
        <dbReference type="ChEBI" id="CHEBI:131725"/>
        <dbReference type="EC" id="1.3.3.15"/>
    </reaction>
</comment>
<dbReference type="KEGG" id="chya:V22_22940"/>
<evidence type="ECO:0000256" key="1">
    <source>
        <dbReference type="ARBA" id="ARBA00001974"/>
    </source>
</evidence>
<dbReference type="NCBIfam" id="TIGR00562">
    <property type="entry name" value="proto_IX_ox"/>
    <property type="match status" value="1"/>
</dbReference>
<name>A0A517T9K4_9PLAN</name>
<dbReference type="FunFam" id="1.10.3110.10:FF:000002">
    <property type="entry name" value="Protoporphyrinogen oxidase"/>
    <property type="match status" value="1"/>
</dbReference>
<comment type="subcellular location">
    <subcellularLocation>
        <location evidence="7">Cytoplasm</location>
    </subcellularLocation>
</comment>
<dbReference type="RefSeq" id="WP_145262719.1">
    <property type="nucleotide sequence ID" value="NZ_CP036316.1"/>
</dbReference>
<keyword evidence="3 7" id="KW-0274">FAD</keyword>
<evidence type="ECO:0000259" key="8">
    <source>
        <dbReference type="Pfam" id="PF01593"/>
    </source>
</evidence>
<dbReference type="EMBL" id="CP036316">
    <property type="protein sequence ID" value="QDT65048.1"/>
    <property type="molecule type" value="Genomic_DNA"/>
</dbReference>
<evidence type="ECO:0000256" key="6">
    <source>
        <dbReference type="ARBA" id="ARBA00023133"/>
    </source>
</evidence>
<dbReference type="InterPro" id="IPR002937">
    <property type="entry name" value="Amino_oxidase"/>
</dbReference>
<evidence type="ECO:0000256" key="3">
    <source>
        <dbReference type="ARBA" id="ARBA00022827"/>
    </source>
</evidence>
<keyword evidence="4" id="KW-0809">Transit peptide</keyword>
<accession>A0A517T9K4</accession>
<dbReference type="SUPFAM" id="SSF51905">
    <property type="entry name" value="FAD/NAD(P)-binding domain"/>
    <property type="match status" value="1"/>
</dbReference>
<evidence type="ECO:0000256" key="4">
    <source>
        <dbReference type="ARBA" id="ARBA00022946"/>
    </source>
</evidence>
<protein>
    <recommendedName>
        <fullName evidence="7">Coproporphyrinogen III oxidase</fullName>
        <ecNumber evidence="7">1.3.3.15</ecNumber>
    </recommendedName>
</protein>
<evidence type="ECO:0000256" key="7">
    <source>
        <dbReference type="RuleBase" id="RU364052"/>
    </source>
</evidence>
<dbReference type="Gene3D" id="3.90.660.20">
    <property type="entry name" value="Protoporphyrinogen oxidase, mitochondrial, domain 2"/>
    <property type="match status" value="1"/>
</dbReference>
<dbReference type="AlphaFoldDB" id="A0A517T9K4"/>
<evidence type="ECO:0000256" key="2">
    <source>
        <dbReference type="ARBA" id="ARBA00022630"/>
    </source>
</evidence>
<organism evidence="9 10">
    <name type="scientific">Calycomorphotria hydatis</name>
    <dbReference type="NCBI Taxonomy" id="2528027"/>
    <lineage>
        <taxon>Bacteria</taxon>
        <taxon>Pseudomonadati</taxon>
        <taxon>Planctomycetota</taxon>
        <taxon>Planctomycetia</taxon>
        <taxon>Planctomycetales</taxon>
        <taxon>Planctomycetaceae</taxon>
        <taxon>Calycomorphotria</taxon>
    </lineage>
</organism>
<dbReference type="GO" id="GO:0006783">
    <property type="term" value="P:heme biosynthetic process"/>
    <property type="evidence" value="ECO:0007669"/>
    <property type="project" value="UniProtKB-UniRule"/>
</dbReference>
<dbReference type="Pfam" id="PF01593">
    <property type="entry name" value="Amino_oxidase"/>
    <property type="match status" value="1"/>
</dbReference>
<keyword evidence="7" id="KW-0963">Cytoplasm</keyword>
<sequence length="491" mass="53478">MTEQGSAQTDSAQRLLRIGVVGGGLAGLTAAHKLVEELNAADISFEGTLFEASPRCGGVIETIHDGDYLLERGPDMFMTKPAAMSLCERLGITGHIIPTNSEFRRSLVLHNGKPKPIPSGFSLLSPGNPWAILASPVFSPLGKLRLGWEYFVPKKTTAEDESLEDFTVRRLGREVFERLIEPLVAGIYTADPSKLSLQATMPRFIEMEQQHGGLIRANLAGKKTTAKDAGTGARYGMFAGLDDGMSVLINALVKRLETKFELRTNTIVRELSRTEEGTWLLDVGDSESVEFDAVVLALRANVSSRQLSKISPSLSELLGKIRYASSAVVTTCYELSDFDSRMDAFGLVVPSRENKQTLAVSLSSRKFPGRAPDGQIVLRSFLGGAMRPEVLEKTDNELIQIARKELREFFGVEAAPLCTTVTRWPEAMPQYELGHLQLVRDIEQQLQSHPTLALTGGGYEGVGIPDVIAHAEKSAKELVSRLQPASAGVLD</sequence>
<dbReference type="SUPFAM" id="SSF54373">
    <property type="entry name" value="FAD-linked reductases, C-terminal domain"/>
    <property type="match status" value="1"/>
</dbReference>
<evidence type="ECO:0000256" key="5">
    <source>
        <dbReference type="ARBA" id="ARBA00023002"/>
    </source>
</evidence>
<keyword evidence="6 7" id="KW-0350">Heme biosynthesis</keyword>
<dbReference type="GO" id="GO:0004729">
    <property type="term" value="F:oxygen-dependent protoporphyrinogen oxidase activity"/>
    <property type="evidence" value="ECO:0007669"/>
    <property type="project" value="UniProtKB-UniRule"/>
</dbReference>
<feature type="domain" description="Amine oxidase" evidence="8">
    <location>
        <begin position="25"/>
        <end position="478"/>
    </location>
</feature>
<comment type="cofactor">
    <cofactor evidence="1 7">
        <name>FAD</name>
        <dbReference type="ChEBI" id="CHEBI:57692"/>
    </cofactor>
</comment>
<dbReference type="UniPathway" id="UPA00252"/>
<evidence type="ECO:0000313" key="10">
    <source>
        <dbReference type="Proteomes" id="UP000319976"/>
    </source>
</evidence>
<comment type="pathway">
    <text evidence="7">Porphyrin-containing compound metabolism; protoheme biosynthesis.</text>
</comment>
<dbReference type="PANTHER" id="PTHR42923:SF3">
    <property type="entry name" value="PROTOPORPHYRINOGEN OXIDASE"/>
    <property type="match status" value="1"/>
</dbReference>
<dbReference type="PANTHER" id="PTHR42923">
    <property type="entry name" value="PROTOPORPHYRINOGEN OXIDASE"/>
    <property type="match status" value="1"/>
</dbReference>
<dbReference type="InterPro" id="IPR036188">
    <property type="entry name" value="FAD/NAD-bd_sf"/>
</dbReference>